<protein>
    <submittedName>
        <fullName evidence="2">Glyoxalase</fullName>
    </submittedName>
</protein>
<feature type="domain" description="Glyoxalase/fosfomycin resistance/dioxygenase" evidence="1">
    <location>
        <begin position="13"/>
        <end position="116"/>
    </location>
</feature>
<organism evidence="2 3">
    <name type="scientific">Veronia pacifica</name>
    <dbReference type="NCBI Taxonomy" id="1080227"/>
    <lineage>
        <taxon>Bacteria</taxon>
        <taxon>Pseudomonadati</taxon>
        <taxon>Pseudomonadota</taxon>
        <taxon>Gammaproteobacteria</taxon>
        <taxon>Vibrionales</taxon>
        <taxon>Vibrionaceae</taxon>
        <taxon>Veronia</taxon>
    </lineage>
</organism>
<comment type="caution">
    <text evidence="2">The sequence shown here is derived from an EMBL/GenBank/DDBJ whole genome shotgun (WGS) entry which is preliminary data.</text>
</comment>
<name>A0A1C3ER35_9GAMM</name>
<dbReference type="OrthoDB" id="674527at2"/>
<dbReference type="Proteomes" id="UP000094936">
    <property type="component" value="Unassembled WGS sequence"/>
</dbReference>
<evidence type="ECO:0000259" key="1">
    <source>
        <dbReference type="Pfam" id="PF00903"/>
    </source>
</evidence>
<keyword evidence="3" id="KW-1185">Reference proteome</keyword>
<evidence type="ECO:0000313" key="2">
    <source>
        <dbReference type="EMBL" id="ODA35715.1"/>
    </source>
</evidence>
<reference evidence="2 3" key="1">
    <citation type="submission" date="2016-05" db="EMBL/GenBank/DDBJ databases">
        <title>Genomic Taxonomy of the Vibrionaceae.</title>
        <authorList>
            <person name="Gomez-Gil B."/>
            <person name="Enciso-Ibarra J."/>
        </authorList>
    </citation>
    <scope>NUCLEOTIDE SEQUENCE [LARGE SCALE GENOMIC DNA]</scope>
    <source>
        <strain evidence="2 3">CAIM 1920</strain>
    </source>
</reference>
<dbReference type="InterPro" id="IPR029068">
    <property type="entry name" value="Glyas_Bleomycin-R_OHBP_Dase"/>
</dbReference>
<dbReference type="AlphaFoldDB" id="A0A1C3ER35"/>
<dbReference type="InterPro" id="IPR004360">
    <property type="entry name" value="Glyas_Fos-R_dOase_dom"/>
</dbReference>
<dbReference type="STRING" id="1080227.A8L45_03665"/>
<sequence>MNNLNIVEIKPFVPAKNFDVSKKFYQVMGFEMASDVSGVAYFKRGDFSFLLQDFYHPDHSDNFMMHLLVEDIESWHQHLQQSGIAESFSTSLTEIIQQPWGMRECCLVDPSGVLWRVAQNI</sequence>
<dbReference type="RefSeq" id="WP_068899300.1">
    <property type="nucleotide sequence ID" value="NZ_JBHUIF010000020.1"/>
</dbReference>
<dbReference type="CDD" id="cd08356">
    <property type="entry name" value="VOC_CChe_VCA0619_like"/>
    <property type="match status" value="1"/>
</dbReference>
<dbReference type="EMBL" id="LYBM01000003">
    <property type="protein sequence ID" value="ODA35715.1"/>
    <property type="molecule type" value="Genomic_DNA"/>
</dbReference>
<dbReference type="Pfam" id="PF00903">
    <property type="entry name" value="Glyoxalase"/>
    <property type="match status" value="1"/>
</dbReference>
<evidence type="ECO:0000313" key="3">
    <source>
        <dbReference type="Proteomes" id="UP000094936"/>
    </source>
</evidence>
<dbReference type="SUPFAM" id="SSF54593">
    <property type="entry name" value="Glyoxalase/Bleomycin resistance protein/Dihydroxybiphenyl dioxygenase"/>
    <property type="match status" value="1"/>
</dbReference>
<accession>A0A1C3ER35</accession>
<proteinExistence type="predicted"/>
<gene>
    <name evidence="2" type="ORF">A8L45_03665</name>
</gene>
<dbReference type="Gene3D" id="3.10.180.10">
    <property type="entry name" value="2,3-Dihydroxybiphenyl 1,2-Dioxygenase, domain 1"/>
    <property type="match status" value="1"/>
</dbReference>